<evidence type="ECO:0000259" key="6">
    <source>
        <dbReference type="Pfam" id="PF01370"/>
    </source>
</evidence>
<feature type="domain" description="NAD-dependent epimerase/dehydratase" evidence="6">
    <location>
        <begin position="27"/>
        <end position="272"/>
    </location>
</feature>
<dbReference type="EMBL" id="FP929054">
    <property type="protein sequence ID" value="CBL21804.1"/>
    <property type="molecule type" value="Genomic_DNA"/>
</dbReference>
<proteinExistence type="predicted"/>
<keyword evidence="3" id="KW-0520">NAD</keyword>
<reference evidence="7 8" key="1">
    <citation type="submission" date="2010-03" db="EMBL/GenBank/DDBJ databases">
        <title>The genome sequence of Ruminococcus obeum A2-162.</title>
        <authorList>
            <consortium name="metaHIT consortium -- http://www.metahit.eu/"/>
            <person name="Pajon A."/>
            <person name="Turner K."/>
            <person name="Parkhill J."/>
            <person name="Duncan S."/>
            <person name="Flint H."/>
        </authorList>
    </citation>
    <scope>NUCLEOTIDE SEQUENCE [LARGE SCALE GENOMIC DNA]</scope>
    <source>
        <strain evidence="7 8">A2-162</strain>
    </source>
</reference>
<dbReference type="GO" id="GO:0070403">
    <property type="term" value="F:NAD+ binding"/>
    <property type="evidence" value="ECO:0007669"/>
    <property type="project" value="InterPro"/>
</dbReference>
<organism evidence="7 8">
    <name type="scientific">Blautia obeum A2-162</name>
    <dbReference type="NCBI Taxonomy" id="657314"/>
    <lineage>
        <taxon>Bacteria</taxon>
        <taxon>Bacillati</taxon>
        <taxon>Bacillota</taxon>
        <taxon>Clostridia</taxon>
        <taxon>Lachnospirales</taxon>
        <taxon>Lachnospiraceae</taxon>
        <taxon>Blautia</taxon>
    </lineage>
</organism>
<evidence type="ECO:0000256" key="1">
    <source>
        <dbReference type="ARBA" id="ARBA00001911"/>
    </source>
</evidence>
<evidence type="ECO:0000256" key="3">
    <source>
        <dbReference type="ARBA" id="ARBA00023027"/>
    </source>
</evidence>
<dbReference type="InterPro" id="IPR036291">
    <property type="entry name" value="NAD(P)-bd_dom_sf"/>
</dbReference>
<dbReference type="PANTHER" id="PTHR43078:SF6">
    <property type="entry name" value="UDP-GLUCURONIC ACID DECARBOXYLASE 1"/>
    <property type="match status" value="1"/>
</dbReference>
<evidence type="ECO:0000256" key="2">
    <source>
        <dbReference type="ARBA" id="ARBA00022793"/>
    </source>
</evidence>
<dbReference type="SUPFAM" id="SSF51735">
    <property type="entry name" value="NAD(P)-binding Rossmann-fold domains"/>
    <property type="match status" value="1"/>
</dbReference>
<dbReference type="RefSeq" id="WP_015540731.1">
    <property type="nucleotide sequence ID" value="NC_021022.1"/>
</dbReference>
<name>D4LW01_9FIRM</name>
<evidence type="ECO:0000313" key="8">
    <source>
        <dbReference type="Proteomes" id="UP000008955"/>
    </source>
</evidence>
<dbReference type="KEGG" id="rob:CK5_01620"/>
<keyword evidence="4" id="KW-0456">Lyase</keyword>
<sequence length="354" mass="40617">MNPILQKDMEDIFSRNNSWERLENSTVLLTGAYGMLASYIVHFLLYVRTVRNINVKLIAVVRNKDKFVQRFMHTEGFDSIEIIQNDLSEPIEIEEDIDYIIHAASLASPQYYSVCPVDVLKPNTIGNYHLLELAKTKKVKGYLLFSSCDVYGTPRVDGLINENAFGHMDTLDIHNCYSESKRMAETMCRAFWVQHQVPVRIARIAHTYAPTMDIQNDPRVFASFVKNIAAGEDIVLKSDGSGKRTFCYITDAVAGYFKILFDGAEGEAYNVCNTSQFVSIRELAECLTEIYPEKNLHVICKQRSESENYTENKAVVGHERIPDNRKLQELGWEARVDIREGFKRVIQYIENEKQ</sequence>
<keyword evidence="5" id="KW-1133">Transmembrane helix</keyword>
<gene>
    <name evidence="7" type="ORF">CK5_01620</name>
</gene>
<dbReference type="PATRIC" id="fig|657314.3.peg.152"/>
<dbReference type="InterPro" id="IPR001509">
    <property type="entry name" value="Epimerase_deHydtase"/>
</dbReference>
<reference evidence="7 8" key="2">
    <citation type="submission" date="2010-03" db="EMBL/GenBank/DDBJ databases">
        <authorList>
            <person name="Pajon A."/>
        </authorList>
    </citation>
    <scope>NUCLEOTIDE SEQUENCE [LARGE SCALE GENOMIC DNA]</scope>
    <source>
        <strain evidence="7 8">A2-162</strain>
    </source>
</reference>
<dbReference type="AlphaFoldDB" id="D4LW01"/>
<comment type="cofactor">
    <cofactor evidence="1">
        <name>NAD(+)</name>
        <dbReference type="ChEBI" id="CHEBI:57540"/>
    </cofactor>
</comment>
<keyword evidence="5" id="KW-0812">Transmembrane</keyword>
<keyword evidence="2" id="KW-0210">Decarboxylase</keyword>
<dbReference type="InterPro" id="IPR044516">
    <property type="entry name" value="UXS-like"/>
</dbReference>
<evidence type="ECO:0000256" key="5">
    <source>
        <dbReference type="SAM" id="Phobius"/>
    </source>
</evidence>
<dbReference type="Pfam" id="PF01370">
    <property type="entry name" value="Epimerase"/>
    <property type="match status" value="1"/>
</dbReference>
<evidence type="ECO:0000256" key="4">
    <source>
        <dbReference type="ARBA" id="ARBA00023239"/>
    </source>
</evidence>
<dbReference type="GO" id="GO:0042732">
    <property type="term" value="P:D-xylose metabolic process"/>
    <property type="evidence" value="ECO:0007669"/>
    <property type="project" value="InterPro"/>
</dbReference>
<dbReference type="GO" id="GO:0048040">
    <property type="term" value="F:UDP-glucuronate decarboxylase activity"/>
    <property type="evidence" value="ECO:0007669"/>
    <property type="project" value="TreeGrafter"/>
</dbReference>
<dbReference type="HOGENOM" id="CLU_007383_4_0_9"/>
<dbReference type="GO" id="GO:0005737">
    <property type="term" value="C:cytoplasm"/>
    <property type="evidence" value="ECO:0007669"/>
    <property type="project" value="TreeGrafter"/>
</dbReference>
<evidence type="ECO:0000313" key="7">
    <source>
        <dbReference type="EMBL" id="CBL21804.1"/>
    </source>
</evidence>
<protein>
    <submittedName>
        <fullName evidence="7">Nucleoside-diphosphate-sugar epimerases</fullName>
    </submittedName>
</protein>
<feature type="transmembrane region" description="Helical" evidence="5">
    <location>
        <begin position="27"/>
        <end position="47"/>
    </location>
</feature>
<keyword evidence="8" id="KW-1185">Reference proteome</keyword>
<dbReference type="PANTHER" id="PTHR43078">
    <property type="entry name" value="UDP-GLUCURONIC ACID DECARBOXYLASE-RELATED"/>
    <property type="match status" value="1"/>
</dbReference>
<accession>D4LW01</accession>
<dbReference type="Proteomes" id="UP000008955">
    <property type="component" value="Chromosome"/>
</dbReference>
<dbReference type="Gene3D" id="3.40.50.720">
    <property type="entry name" value="NAD(P)-binding Rossmann-like Domain"/>
    <property type="match status" value="1"/>
</dbReference>
<keyword evidence="5" id="KW-0472">Membrane</keyword>